<dbReference type="SUPFAM" id="SSF54211">
    <property type="entry name" value="Ribosomal protein S5 domain 2-like"/>
    <property type="match status" value="1"/>
</dbReference>
<comment type="catalytic activity">
    <reaction evidence="6">
        <text>Endonucleolytic cleavage of RNA, removing 5'-extranucleotides from tRNA precursor.</text>
        <dbReference type="EC" id="3.1.26.5"/>
    </reaction>
</comment>
<dbReference type="STRING" id="33036.HMPREF3200_00251"/>
<accession>A0A133KHW6</accession>
<comment type="subunit">
    <text evidence="6">Consists of a catalytic RNA component (M1 or rnpB) and a protein subunit.</text>
</comment>
<evidence type="ECO:0000313" key="9">
    <source>
        <dbReference type="Proteomes" id="UP000070383"/>
    </source>
</evidence>
<evidence type="ECO:0000256" key="1">
    <source>
        <dbReference type="ARBA" id="ARBA00022694"/>
    </source>
</evidence>
<comment type="similarity">
    <text evidence="6">Belongs to the RnpA family.</text>
</comment>
<keyword evidence="3 6" id="KW-0255">Endonuclease</keyword>
<keyword evidence="2 6" id="KW-0540">Nuclease</keyword>
<proteinExistence type="inferred from homology"/>
<dbReference type="GO" id="GO:0000049">
    <property type="term" value="F:tRNA binding"/>
    <property type="evidence" value="ECO:0007669"/>
    <property type="project" value="UniProtKB-UniRule"/>
</dbReference>
<dbReference type="AlphaFoldDB" id="A0A133KHW6"/>
<evidence type="ECO:0000256" key="5">
    <source>
        <dbReference type="ARBA" id="ARBA00022884"/>
    </source>
</evidence>
<dbReference type="Proteomes" id="UP000070383">
    <property type="component" value="Unassembled WGS sequence"/>
</dbReference>
<dbReference type="NCBIfam" id="TIGR00188">
    <property type="entry name" value="rnpA"/>
    <property type="match status" value="1"/>
</dbReference>
<dbReference type="GO" id="GO:0030677">
    <property type="term" value="C:ribonuclease P complex"/>
    <property type="evidence" value="ECO:0007669"/>
    <property type="project" value="TreeGrafter"/>
</dbReference>
<dbReference type="GO" id="GO:0042781">
    <property type="term" value="F:3'-tRNA processing endoribonuclease activity"/>
    <property type="evidence" value="ECO:0007669"/>
    <property type="project" value="TreeGrafter"/>
</dbReference>
<dbReference type="EMBL" id="LRPM01000005">
    <property type="protein sequence ID" value="KWZ79193.1"/>
    <property type="molecule type" value="Genomic_DNA"/>
</dbReference>
<dbReference type="Pfam" id="PF00825">
    <property type="entry name" value="Ribonuclease_P"/>
    <property type="match status" value="1"/>
</dbReference>
<keyword evidence="1 6" id="KW-0819">tRNA processing</keyword>
<evidence type="ECO:0000256" key="7">
    <source>
        <dbReference type="NCBIfam" id="TIGR00188"/>
    </source>
</evidence>
<organism evidence="8 9">
    <name type="scientific">Anaerococcus tetradius</name>
    <dbReference type="NCBI Taxonomy" id="33036"/>
    <lineage>
        <taxon>Bacteria</taxon>
        <taxon>Bacillati</taxon>
        <taxon>Bacillota</taxon>
        <taxon>Tissierellia</taxon>
        <taxon>Tissierellales</taxon>
        <taxon>Peptoniphilaceae</taxon>
        <taxon>Anaerococcus</taxon>
    </lineage>
</organism>
<evidence type="ECO:0000256" key="3">
    <source>
        <dbReference type="ARBA" id="ARBA00022759"/>
    </source>
</evidence>
<dbReference type="InterPro" id="IPR000100">
    <property type="entry name" value="RNase_P"/>
</dbReference>
<evidence type="ECO:0000256" key="2">
    <source>
        <dbReference type="ARBA" id="ARBA00022722"/>
    </source>
</evidence>
<dbReference type="OrthoDB" id="9810867at2"/>
<dbReference type="Gene3D" id="3.30.230.10">
    <property type="match status" value="1"/>
</dbReference>
<protein>
    <recommendedName>
        <fullName evidence="6 7">Ribonuclease P protein component</fullName>
        <shortName evidence="6">RNase P protein</shortName>
        <shortName evidence="6">RNaseP protein</shortName>
        <ecNumber evidence="6 7">3.1.26.5</ecNumber>
    </recommendedName>
    <alternativeName>
        <fullName evidence="6">Protein C5</fullName>
    </alternativeName>
</protein>
<keyword evidence="4 6" id="KW-0378">Hydrolase</keyword>
<dbReference type="InterPro" id="IPR020568">
    <property type="entry name" value="Ribosomal_Su5_D2-typ_SF"/>
</dbReference>
<gene>
    <name evidence="6" type="primary">rnpA</name>
    <name evidence="8" type="ORF">HMPREF3200_00251</name>
</gene>
<sequence>MEKRISLRKDADFQRVYKRNQAFYNRDFTVLVKNNGQKHPRFGFSISKKIGKANVRNSLKRKLRDIIRINYGSINAVDVVIIPKKHTIDFTYDDLKKSLGHVLSKAFKKKMIFYVK</sequence>
<keyword evidence="9" id="KW-1185">Reference proteome</keyword>
<keyword evidence="5 6" id="KW-0694">RNA-binding</keyword>
<dbReference type="GO" id="GO:0001682">
    <property type="term" value="P:tRNA 5'-leader removal"/>
    <property type="evidence" value="ECO:0007669"/>
    <property type="project" value="UniProtKB-UniRule"/>
</dbReference>
<dbReference type="HAMAP" id="MF_00227">
    <property type="entry name" value="RNase_P"/>
    <property type="match status" value="1"/>
</dbReference>
<dbReference type="PANTHER" id="PTHR33992">
    <property type="entry name" value="RIBONUCLEASE P PROTEIN COMPONENT"/>
    <property type="match status" value="1"/>
</dbReference>
<evidence type="ECO:0000313" key="8">
    <source>
        <dbReference type="EMBL" id="KWZ79193.1"/>
    </source>
</evidence>
<dbReference type="GO" id="GO:0004526">
    <property type="term" value="F:ribonuclease P activity"/>
    <property type="evidence" value="ECO:0007669"/>
    <property type="project" value="UniProtKB-UniRule"/>
</dbReference>
<dbReference type="InterPro" id="IPR014721">
    <property type="entry name" value="Ribsml_uS5_D2-typ_fold_subgr"/>
</dbReference>
<comment type="caution">
    <text evidence="8">The sequence shown here is derived from an EMBL/GenBank/DDBJ whole genome shotgun (WGS) entry which is preliminary data.</text>
</comment>
<dbReference type="PATRIC" id="fig|33036.3.peg.254"/>
<evidence type="ECO:0000256" key="4">
    <source>
        <dbReference type="ARBA" id="ARBA00022801"/>
    </source>
</evidence>
<evidence type="ECO:0000256" key="6">
    <source>
        <dbReference type="HAMAP-Rule" id="MF_00227"/>
    </source>
</evidence>
<comment type="function">
    <text evidence="6">RNaseP catalyzes the removal of the 5'-leader sequence from pre-tRNA to produce the mature 5'-terminus. It can also cleave other RNA substrates such as 4.5S RNA. The protein component plays an auxiliary but essential role in vivo by binding to the 5'-leader sequence and broadening the substrate specificity of the ribozyme.</text>
</comment>
<name>A0A133KHW6_9FIRM</name>
<dbReference type="PANTHER" id="PTHR33992:SF1">
    <property type="entry name" value="RIBONUCLEASE P PROTEIN COMPONENT"/>
    <property type="match status" value="1"/>
</dbReference>
<reference evidence="9" key="1">
    <citation type="submission" date="2016-01" db="EMBL/GenBank/DDBJ databases">
        <authorList>
            <person name="Mitreva M."/>
            <person name="Pepin K.H."/>
            <person name="Mihindukulasuriya K.A."/>
            <person name="Fulton R."/>
            <person name="Fronick C."/>
            <person name="O'Laughlin M."/>
            <person name="Miner T."/>
            <person name="Herter B."/>
            <person name="Rosa B.A."/>
            <person name="Cordes M."/>
            <person name="Tomlinson C."/>
            <person name="Wollam A."/>
            <person name="Palsikar V.B."/>
            <person name="Mardis E.R."/>
            <person name="Wilson R.K."/>
        </authorList>
    </citation>
    <scope>NUCLEOTIDE SEQUENCE [LARGE SCALE GENOMIC DNA]</scope>
    <source>
        <strain evidence="9">MJR8151</strain>
    </source>
</reference>
<dbReference type="RefSeq" id="WP_004836564.1">
    <property type="nucleotide sequence ID" value="NZ_CAMPNK010000009.1"/>
</dbReference>
<dbReference type="EC" id="3.1.26.5" evidence="6 7"/>